<comment type="similarity">
    <text evidence="1">Belongs to the ATP-dependent AMP-binding enzyme family.</text>
</comment>
<gene>
    <name evidence="5" type="ORF">TeGR_g4789</name>
</gene>
<comment type="caution">
    <text evidence="5">The sequence shown here is derived from an EMBL/GenBank/DDBJ whole genome shotgun (WGS) entry which is preliminary data.</text>
</comment>
<dbReference type="Proteomes" id="UP001165060">
    <property type="component" value="Unassembled WGS sequence"/>
</dbReference>
<feature type="domain" description="Acetyl-coenzyme A synthetase N-terminal" evidence="4">
    <location>
        <begin position="53"/>
        <end position="92"/>
    </location>
</feature>
<dbReference type="PANTHER" id="PTHR43347">
    <property type="entry name" value="ACYL-COA SYNTHETASE"/>
    <property type="match status" value="1"/>
</dbReference>
<feature type="domain" description="AMP-dependent synthetase/ligase" evidence="2">
    <location>
        <begin position="94"/>
        <end position="486"/>
    </location>
</feature>
<dbReference type="Gene3D" id="3.30.300.30">
    <property type="match status" value="1"/>
</dbReference>
<dbReference type="SUPFAM" id="SSF56801">
    <property type="entry name" value="Acetyl-CoA synthetase-like"/>
    <property type="match status" value="1"/>
</dbReference>
<dbReference type="Pfam" id="PF13193">
    <property type="entry name" value="AMP-binding_C"/>
    <property type="match status" value="1"/>
</dbReference>
<name>A0ABQ6NAR8_9STRA</name>
<reference evidence="5 6" key="1">
    <citation type="journal article" date="2023" name="Commun. Biol.">
        <title>Genome analysis of Parmales, the sister group of diatoms, reveals the evolutionary specialization of diatoms from phago-mixotrophs to photoautotrophs.</title>
        <authorList>
            <person name="Ban H."/>
            <person name="Sato S."/>
            <person name="Yoshikawa S."/>
            <person name="Yamada K."/>
            <person name="Nakamura Y."/>
            <person name="Ichinomiya M."/>
            <person name="Sato N."/>
            <person name="Blanc-Mathieu R."/>
            <person name="Endo H."/>
            <person name="Kuwata A."/>
            <person name="Ogata H."/>
        </authorList>
    </citation>
    <scope>NUCLEOTIDE SEQUENCE [LARGE SCALE GENOMIC DNA]</scope>
</reference>
<dbReference type="InterPro" id="IPR032387">
    <property type="entry name" value="ACAS_N"/>
</dbReference>
<dbReference type="InterPro" id="IPR025110">
    <property type="entry name" value="AMP-bd_C"/>
</dbReference>
<keyword evidence="6" id="KW-1185">Reference proteome</keyword>
<evidence type="ECO:0000313" key="6">
    <source>
        <dbReference type="Proteomes" id="UP001165060"/>
    </source>
</evidence>
<evidence type="ECO:0000256" key="1">
    <source>
        <dbReference type="ARBA" id="ARBA00006432"/>
    </source>
</evidence>
<dbReference type="InterPro" id="IPR042099">
    <property type="entry name" value="ANL_N_sf"/>
</dbReference>
<dbReference type="InterPro" id="IPR045851">
    <property type="entry name" value="AMP-bd_C_sf"/>
</dbReference>
<evidence type="ECO:0000313" key="5">
    <source>
        <dbReference type="EMBL" id="GMI53557.1"/>
    </source>
</evidence>
<dbReference type="PANTHER" id="PTHR43347:SF3">
    <property type="entry name" value="ACYL-COA SYNTHETASE SHORT-CHAIN FAMILY MEMBER 3, MITOCHONDRIAL"/>
    <property type="match status" value="1"/>
</dbReference>
<dbReference type="Pfam" id="PF00501">
    <property type="entry name" value="AMP-binding"/>
    <property type="match status" value="1"/>
</dbReference>
<dbReference type="Gene3D" id="3.40.50.12780">
    <property type="entry name" value="N-terminal domain of ligase-like"/>
    <property type="match status" value="1"/>
</dbReference>
<dbReference type="InterPro" id="IPR000873">
    <property type="entry name" value="AMP-dep_synth/lig_dom"/>
</dbReference>
<sequence>MLATSLLRRAPRLARSSPARLLSMQHPFRYSKPEYLSSHGASVNPETFEQYQLDLAKEHVHWFKEPTVAVDVRPDQRHDWFPDGTTNMSYNCLDRHLATRADQPALSYYSAVGGENRTYTYAELHDQVGRAAQSLLDMGVKTGDAVLCYLPMIPQSNVMMLACARIGAVHSVVFGGFAAKELAVRIKATKPSVIVSADFGRDGAKVLPYMPAVNEAIEISGHTPPHGVVVVQRLDAPEDPPAGLPYEMTPRDHSFEKLISNSTIAEAVHMKSNDPLYTIFTSGTTGDPKGVLRDHSHLVPLSASLSTYYGVYPGETMFAASDIGWVVGHCYITYGPLLTGAHAVMFEGKPVGTPDATTYWKVIEKYKATSMFTAPTALRAIRAVDPDASSLDGIDISSLRAMFVAGERADPNTINFFEEKLKIPVVDHWWQTESGTPMCGMQLEDVGTTPGSCGLPLHGYDMRVLDPETKEEVEDGVMGSIAIKLPMPPGFMHSLFNNHPRFVSAYMEEFPGYYDAGDAGFRDENGYLHIMERTDDAINVAGHRISTGLLEETVLAHPDVPECAVVGVRDEIKGMVPVCVFVRTKNQKEGIEAELVELVREKIGAVAALRTVVGVRDLPKTRSGKILRQVIRKIIDGDEYKVPGTVLDAGVVDEIAEVLAPGKL</sequence>
<dbReference type="EMBL" id="BRYB01006258">
    <property type="protein sequence ID" value="GMI53557.1"/>
    <property type="molecule type" value="Genomic_DNA"/>
</dbReference>
<accession>A0ABQ6NAR8</accession>
<organism evidence="5 6">
    <name type="scientific">Tetraparma gracilis</name>
    <dbReference type="NCBI Taxonomy" id="2962635"/>
    <lineage>
        <taxon>Eukaryota</taxon>
        <taxon>Sar</taxon>
        <taxon>Stramenopiles</taxon>
        <taxon>Ochrophyta</taxon>
        <taxon>Bolidophyceae</taxon>
        <taxon>Parmales</taxon>
        <taxon>Triparmaceae</taxon>
        <taxon>Tetraparma</taxon>
    </lineage>
</organism>
<evidence type="ECO:0000259" key="2">
    <source>
        <dbReference type="Pfam" id="PF00501"/>
    </source>
</evidence>
<evidence type="ECO:0000259" key="4">
    <source>
        <dbReference type="Pfam" id="PF16177"/>
    </source>
</evidence>
<proteinExistence type="inferred from homology"/>
<dbReference type="Pfam" id="PF16177">
    <property type="entry name" value="ACAS_N"/>
    <property type="match status" value="1"/>
</dbReference>
<evidence type="ECO:0000259" key="3">
    <source>
        <dbReference type="Pfam" id="PF13193"/>
    </source>
</evidence>
<protein>
    <submittedName>
        <fullName evidence="5">Uncharacterized protein</fullName>
    </submittedName>
</protein>
<feature type="domain" description="AMP-binding enzyme C-terminal" evidence="3">
    <location>
        <begin position="550"/>
        <end position="625"/>
    </location>
</feature>